<dbReference type="Proteomes" id="UP000269721">
    <property type="component" value="Unassembled WGS sequence"/>
</dbReference>
<dbReference type="OrthoDB" id="416217at2759"/>
<dbReference type="InterPro" id="IPR050767">
    <property type="entry name" value="Sel1_AlgK"/>
</dbReference>
<evidence type="ECO:0000256" key="1">
    <source>
        <dbReference type="ARBA" id="ARBA00038101"/>
    </source>
</evidence>
<evidence type="ECO:0000259" key="2">
    <source>
        <dbReference type="PROSITE" id="PS51203"/>
    </source>
</evidence>
<gene>
    <name evidence="3" type="ORF">BDK51DRAFT_53249</name>
</gene>
<feature type="domain" description="CS" evidence="2">
    <location>
        <begin position="19"/>
        <end position="120"/>
    </location>
</feature>
<proteinExistence type="inferred from homology"/>
<dbReference type="PANTHER" id="PTHR11102">
    <property type="entry name" value="SEL-1-LIKE PROTEIN"/>
    <property type="match status" value="1"/>
</dbReference>
<protein>
    <recommendedName>
        <fullName evidence="2">CS domain-containing protein</fullName>
    </recommendedName>
</protein>
<keyword evidence="4" id="KW-1185">Reference proteome</keyword>
<accession>A0A4P9WDX6</accession>
<comment type="similarity">
    <text evidence="1">Belongs to the sel-1 family.</text>
</comment>
<feature type="non-terminal residue" evidence="3">
    <location>
        <position position="414"/>
    </location>
</feature>
<dbReference type="PANTHER" id="PTHR11102:SF160">
    <property type="entry name" value="ERAD-ASSOCIATED E3 UBIQUITIN-PROTEIN LIGASE COMPONENT HRD3"/>
    <property type="match status" value="1"/>
</dbReference>
<dbReference type="SMART" id="SM00671">
    <property type="entry name" value="SEL1"/>
    <property type="match status" value="2"/>
</dbReference>
<dbReference type="AlphaFoldDB" id="A0A4P9WDX6"/>
<dbReference type="InterPro" id="IPR011990">
    <property type="entry name" value="TPR-like_helical_dom_sf"/>
</dbReference>
<dbReference type="SUPFAM" id="SSF81901">
    <property type="entry name" value="HCP-like"/>
    <property type="match status" value="1"/>
</dbReference>
<dbReference type="SUPFAM" id="SSF49764">
    <property type="entry name" value="HSP20-like chaperones"/>
    <property type="match status" value="1"/>
</dbReference>
<dbReference type="EMBL" id="KZ995485">
    <property type="protein sequence ID" value="RKO90572.1"/>
    <property type="molecule type" value="Genomic_DNA"/>
</dbReference>
<evidence type="ECO:0000313" key="4">
    <source>
        <dbReference type="Proteomes" id="UP000269721"/>
    </source>
</evidence>
<organism evidence="3 4">
    <name type="scientific">Blyttiomyces helicus</name>
    <dbReference type="NCBI Taxonomy" id="388810"/>
    <lineage>
        <taxon>Eukaryota</taxon>
        <taxon>Fungi</taxon>
        <taxon>Fungi incertae sedis</taxon>
        <taxon>Chytridiomycota</taxon>
        <taxon>Chytridiomycota incertae sedis</taxon>
        <taxon>Chytridiomycetes</taxon>
        <taxon>Chytridiomycetes incertae sedis</taxon>
        <taxon>Blyttiomyces</taxon>
    </lineage>
</organism>
<sequence>MPLIPPPLDGKLSPPPVFPDGTSYKILQTEEELTVTFVVPTAFKKELDIIWTAEQLTLFVGGEVEARVKVGVRLGGGVEGRLFAPIDEAVWQVESDPRLGLKIVTVHLDKRTPAHWPLLIKSGLSTPLPVPEDAALQDADPYSIHLLAEACLPFPRGAKRAARWFEAAAARGCVASHMKLAAWRREGLAEAGVEADAGMAFKHVVAAAEGGHHESAFMAALWYAEGSAPLERVDRVEAIRWCERTLEILDGQRGKETYPALYSVAAHHLGVFYAEGSGMLGVGNDAPTADSTSARPIPPDPTRAAAVWRVAASLGHTEAMYNLAQLLLNGFGGPQDCQLAISLIRTARQLDPAIAMPPQLAELDDSQLDILVVHEAETRKRENLPADKAIPIANLVEDTLRIVALAGGKEAVDA</sequence>
<dbReference type="InterPro" id="IPR008978">
    <property type="entry name" value="HSP20-like_chaperone"/>
</dbReference>
<dbReference type="PROSITE" id="PS51203">
    <property type="entry name" value="CS"/>
    <property type="match status" value="1"/>
</dbReference>
<evidence type="ECO:0000313" key="3">
    <source>
        <dbReference type="EMBL" id="RKO90572.1"/>
    </source>
</evidence>
<name>A0A4P9WDX6_9FUNG</name>
<dbReference type="Gene3D" id="2.60.40.790">
    <property type="match status" value="1"/>
</dbReference>
<dbReference type="InterPro" id="IPR007052">
    <property type="entry name" value="CS_dom"/>
</dbReference>
<reference evidence="4" key="1">
    <citation type="journal article" date="2018" name="Nat. Microbiol.">
        <title>Leveraging single-cell genomics to expand the fungal tree of life.</title>
        <authorList>
            <person name="Ahrendt S.R."/>
            <person name="Quandt C.A."/>
            <person name="Ciobanu D."/>
            <person name="Clum A."/>
            <person name="Salamov A."/>
            <person name="Andreopoulos B."/>
            <person name="Cheng J.F."/>
            <person name="Woyke T."/>
            <person name="Pelin A."/>
            <person name="Henrissat B."/>
            <person name="Reynolds N.K."/>
            <person name="Benny G.L."/>
            <person name="Smith M.E."/>
            <person name="James T.Y."/>
            <person name="Grigoriev I.V."/>
        </authorList>
    </citation>
    <scope>NUCLEOTIDE SEQUENCE [LARGE SCALE GENOMIC DNA]</scope>
</reference>
<dbReference type="Gene3D" id="1.25.40.10">
    <property type="entry name" value="Tetratricopeptide repeat domain"/>
    <property type="match status" value="1"/>
</dbReference>
<dbReference type="InterPro" id="IPR006597">
    <property type="entry name" value="Sel1-like"/>
</dbReference>
<dbReference type="Pfam" id="PF08238">
    <property type="entry name" value="Sel1"/>
    <property type="match status" value="5"/>
</dbReference>